<feature type="transmembrane region" description="Helical" evidence="11">
    <location>
        <begin position="654"/>
        <end position="675"/>
    </location>
</feature>
<keyword evidence="4 11" id="KW-0812">Transmembrane</keyword>
<dbReference type="Proteomes" id="UP000681722">
    <property type="component" value="Unassembled WGS sequence"/>
</dbReference>
<organism evidence="13 15">
    <name type="scientific">Didymodactylos carnosus</name>
    <dbReference type="NCBI Taxonomy" id="1234261"/>
    <lineage>
        <taxon>Eukaryota</taxon>
        <taxon>Metazoa</taxon>
        <taxon>Spiralia</taxon>
        <taxon>Gnathifera</taxon>
        <taxon>Rotifera</taxon>
        <taxon>Eurotatoria</taxon>
        <taxon>Bdelloidea</taxon>
        <taxon>Philodinida</taxon>
        <taxon>Philodinidae</taxon>
        <taxon>Didymodactylos</taxon>
    </lineage>
</organism>
<feature type="transmembrane region" description="Helical" evidence="11">
    <location>
        <begin position="696"/>
        <end position="718"/>
    </location>
</feature>
<dbReference type="InterPro" id="IPR001828">
    <property type="entry name" value="ANF_lig-bd_rcpt"/>
</dbReference>
<keyword evidence="5 11" id="KW-1133">Transmembrane helix</keyword>
<evidence type="ECO:0000256" key="4">
    <source>
        <dbReference type="ARBA" id="ARBA00022692"/>
    </source>
</evidence>
<name>A0A814DLY8_9BILA</name>
<comment type="caution">
    <text evidence="13">The sequence shown here is derived from an EMBL/GenBank/DDBJ whole genome shotgun (WGS) entry which is preliminary data.</text>
</comment>
<dbReference type="Proteomes" id="UP000663829">
    <property type="component" value="Unassembled WGS sequence"/>
</dbReference>
<dbReference type="Pfam" id="PF00003">
    <property type="entry name" value="7tm_3"/>
    <property type="match status" value="1"/>
</dbReference>
<dbReference type="PROSITE" id="PS50259">
    <property type="entry name" value="G_PROTEIN_RECEP_F3_4"/>
    <property type="match status" value="1"/>
</dbReference>
<evidence type="ECO:0000256" key="9">
    <source>
        <dbReference type="ARBA" id="ARBA00023180"/>
    </source>
</evidence>
<feature type="transmembrane region" description="Helical" evidence="11">
    <location>
        <begin position="774"/>
        <end position="796"/>
    </location>
</feature>
<evidence type="ECO:0000256" key="11">
    <source>
        <dbReference type="SAM" id="Phobius"/>
    </source>
</evidence>
<proteinExistence type="inferred from homology"/>
<dbReference type="InterPro" id="IPR000162">
    <property type="entry name" value="GPCR_3_mtglu_rcpt"/>
</dbReference>
<dbReference type="PRINTS" id="PR00593">
    <property type="entry name" value="MTABOTROPICR"/>
</dbReference>
<keyword evidence="7 11" id="KW-0472">Membrane</keyword>
<evidence type="ECO:0000256" key="6">
    <source>
        <dbReference type="ARBA" id="ARBA00023040"/>
    </source>
</evidence>
<dbReference type="SUPFAM" id="SSF53822">
    <property type="entry name" value="Periplasmic binding protein-like I"/>
    <property type="match status" value="1"/>
</dbReference>
<dbReference type="FunFam" id="2.10.50.30:FF:000001">
    <property type="entry name" value="metabotropic glutamate receptor 1"/>
    <property type="match status" value="1"/>
</dbReference>
<evidence type="ECO:0000313" key="15">
    <source>
        <dbReference type="Proteomes" id="UP000663829"/>
    </source>
</evidence>
<dbReference type="InterPro" id="IPR000337">
    <property type="entry name" value="GPCR_3"/>
</dbReference>
<dbReference type="InterPro" id="IPR050726">
    <property type="entry name" value="mGluR"/>
</dbReference>
<dbReference type="Gene3D" id="3.40.50.2300">
    <property type="match status" value="2"/>
</dbReference>
<feature type="transmembrane region" description="Helical" evidence="11">
    <location>
        <begin position="808"/>
        <end position="836"/>
    </location>
</feature>
<keyword evidence="9" id="KW-0325">Glycoprotein</keyword>
<keyword evidence="3" id="KW-1003">Cell membrane</keyword>
<keyword evidence="15" id="KW-1185">Reference proteome</keyword>
<dbReference type="EMBL" id="CAJNOQ010002395">
    <property type="protein sequence ID" value="CAF0955891.1"/>
    <property type="molecule type" value="Genomic_DNA"/>
</dbReference>
<evidence type="ECO:0000313" key="13">
    <source>
        <dbReference type="EMBL" id="CAF0955891.1"/>
    </source>
</evidence>
<evidence type="ECO:0000313" key="14">
    <source>
        <dbReference type="EMBL" id="CAF3730933.1"/>
    </source>
</evidence>
<accession>A0A814DLY8</accession>
<feature type="transmembrane region" description="Helical" evidence="11">
    <location>
        <begin position="743"/>
        <end position="762"/>
    </location>
</feature>
<dbReference type="InterPro" id="IPR038550">
    <property type="entry name" value="GPCR_3_9-Cys_sf"/>
</dbReference>
<feature type="transmembrane region" description="Helical" evidence="11">
    <location>
        <begin position="622"/>
        <end position="642"/>
    </location>
</feature>
<gene>
    <name evidence="13" type="ORF">GPM918_LOCUS11494</name>
    <name evidence="14" type="ORF">SRO942_LOCUS11495</name>
</gene>
<keyword evidence="6" id="KW-0297">G-protein coupled receptor</keyword>
<keyword evidence="8" id="KW-0675">Receptor</keyword>
<dbReference type="EMBL" id="CAJOBC010002395">
    <property type="protein sequence ID" value="CAF3730933.1"/>
    <property type="molecule type" value="Genomic_DNA"/>
</dbReference>
<sequence>MTVNRVNSVQTPRSARLPGNLTLGGLFPVHDYGGREPCGDISEFRGIQRLEAMLFALQQINQNHTVLPNITLGAILLDTCSNDNYALESSLEFVRSRLTSTSYSCRDGTIPQPIHNENVVGVVGASLSSVSVYVANLLRLFQLPQISYASTAPKLSEPSFDYFARTVPSDSNQARAIVDILQRLNFTYVNAIYSHGDYGEGGFREFKRLIKDPVGTSNMSICISDESRLSRDASVQEIENLLQTMVVRPKSVRVYVLFLTKEDARKLLQAVKKQIHLYDEQRRPVLIASDAWGKESSVVINGETDDIAAGTLTIELISKEPSQFDHYFNSLKPTNPIITNLSNSALSRNPWFNEFWEHRFGCSLKLNETCYEQKLNETNWDSKLQFIVDAVHVFAHALHRYLNCSNQTSTPCKITDINGTKLFDIILNGKFDMPDGRQIQFNDKRFVTGHYRIYNFRRRLLSNSNILSSSSSSSSLYDYISVGEWKSGLDKHGVLDINISSIIWPGNQLITHVPISRCSEPCKLGQIRQIQADRCCWVCTSCSDNSIVTSDEKCVQCLTGYWPSENRTQCYKLKETYIELLSPQALIPICISLLGNICTLFVVILFYRKRQTPVVKASGKELCFIMLCGIHLSYLMTFPIILRPHLITCVLQRIGIGLGFAMMYSALLTKTNRIARIFESTKKQGTLRPPYISPKSQVFICTCLIIIQLLLSLLWLGYEQPNVNLIPYERLVIVKCNMNKHSFLFSLIYNAFLISICTVYAVRTRKVPENFNETKFIGFTCYTTCIIWLAFLPIYYTAYDNGRYQVHITTLCITISLSATVALVCLFSPKVYIILIHPEKNMRLTKQLKPTVNSLKFASQIPNNEYMTTTTTTTESTANNNIDNIHHLSQIAMAKIPLIIQIDTVSNNTSNDENQKLTPEIKLQQDYEDVDSLNSSTLFDEKS</sequence>
<feature type="transmembrane region" description="Helical" evidence="11">
    <location>
        <begin position="585"/>
        <end position="607"/>
    </location>
</feature>
<evidence type="ECO:0000256" key="2">
    <source>
        <dbReference type="ARBA" id="ARBA00007242"/>
    </source>
</evidence>
<dbReference type="GO" id="GO:0005886">
    <property type="term" value="C:plasma membrane"/>
    <property type="evidence" value="ECO:0007669"/>
    <property type="project" value="UniProtKB-SubCell"/>
</dbReference>
<comment type="similarity">
    <text evidence="2">Belongs to the G-protein coupled receptor 3 family.</text>
</comment>
<evidence type="ECO:0000256" key="7">
    <source>
        <dbReference type="ARBA" id="ARBA00023136"/>
    </source>
</evidence>
<reference evidence="13" key="1">
    <citation type="submission" date="2021-02" db="EMBL/GenBank/DDBJ databases">
        <authorList>
            <person name="Nowell W R."/>
        </authorList>
    </citation>
    <scope>NUCLEOTIDE SEQUENCE</scope>
</reference>
<evidence type="ECO:0000256" key="5">
    <source>
        <dbReference type="ARBA" id="ARBA00022989"/>
    </source>
</evidence>
<dbReference type="Gene3D" id="2.10.50.30">
    <property type="entry name" value="GPCR, family 3, nine cysteines domain"/>
    <property type="match status" value="1"/>
</dbReference>
<dbReference type="AlphaFoldDB" id="A0A814DLY8"/>
<evidence type="ECO:0000256" key="1">
    <source>
        <dbReference type="ARBA" id="ARBA00004651"/>
    </source>
</evidence>
<dbReference type="InterPro" id="IPR017978">
    <property type="entry name" value="GPCR_3_C"/>
</dbReference>
<dbReference type="OrthoDB" id="425344at2759"/>
<dbReference type="PANTHER" id="PTHR24060">
    <property type="entry name" value="METABOTROPIC GLUTAMATE RECEPTOR"/>
    <property type="match status" value="1"/>
</dbReference>
<dbReference type="InterPro" id="IPR011500">
    <property type="entry name" value="GPCR_3_9-Cys_dom"/>
</dbReference>
<evidence type="ECO:0000259" key="12">
    <source>
        <dbReference type="PROSITE" id="PS50259"/>
    </source>
</evidence>
<keyword evidence="10" id="KW-0807">Transducer</keyword>
<dbReference type="Pfam" id="PF01094">
    <property type="entry name" value="ANF_receptor"/>
    <property type="match status" value="1"/>
</dbReference>
<evidence type="ECO:0000256" key="8">
    <source>
        <dbReference type="ARBA" id="ARBA00023170"/>
    </source>
</evidence>
<feature type="domain" description="G-protein coupled receptors family 3 profile" evidence="12">
    <location>
        <begin position="584"/>
        <end position="843"/>
    </location>
</feature>
<comment type="subcellular location">
    <subcellularLocation>
        <location evidence="1">Cell membrane</location>
        <topology evidence="1">Multi-pass membrane protein</topology>
    </subcellularLocation>
</comment>
<protein>
    <recommendedName>
        <fullName evidence="12">G-protein coupled receptors family 3 profile domain-containing protein</fullName>
    </recommendedName>
</protein>
<dbReference type="InterPro" id="IPR028082">
    <property type="entry name" value="Peripla_BP_I"/>
</dbReference>
<evidence type="ECO:0000256" key="10">
    <source>
        <dbReference type="ARBA" id="ARBA00023224"/>
    </source>
</evidence>
<dbReference type="GO" id="GO:0004930">
    <property type="term" value="F:G protein-coupled receptor activity"/>
    <property type="evidence" value="ECO:0007669"/>
    <property type="project" value="UniProtKB-KW"/>
</dbReference>
<dbReference type="Pfam" id="PF07562">
    <property type="entry name" value="NCD3G"/>
    <property type="match status" value="1"/>
</dbReference>
<dbReference type="PRINTS" id="PR00248">
    <property type="entry name" value="GPCRMGR"/>
</dbReference>
<evidence type="ECO:0000256" key="3">
    <source>
        <dbReference type="ARBA" id="ARBA00022475"/>
    </source>
</evidence>